<dbReference type="RefSeq" id="XP_007914197.1">
    <property type="nucleotide sequence ID" value="XM_007916006.1"/>
</dbReference>
<feature type="domain" description="DUF7702" evidence="2">
    <location>
        <begin position="4"/>
        <end position="239"/>
    </location>
</feature>
<dbReference type="InterPro" id="IPR056119">
    <property type="entry name" value="DUF7702"/>
</dbReference>
<evidence type="ECO:0000313" key="4">
    <source>
        <dbReference type="Proteomes" id="UP000014074"/>
    </source>
</evidence>
<feature type="transmembrane region" description="Helical" evidence="1">
    <location>
        <begin position="175"/>
        <end position="193"/>
    </location>
</feature>
<dbReference type="HOGENOM" id="CLU_064985_1_1_1"/>
<keyword evidence="1" id="KW-1133">Transmembrane helix</keyword>
<feature type="transmembrane region" description="Helical" evidence="1">
    <location>
        <begin position="69"/>
        <end position="94"/>
    </location>
</feature>
<dbReference type="EMBL" id="KB933043">
    <property type="protein sequence ID" value="EOO01058.1"/>
    <property type="molecule type" value="Genomic_DNA"/>
</dbReference>
<feature type="transmembrane region" description="Helical" evidence="1">
    <location>
        <begin position="41"/>
        <end position="63"/>
    </location>
</feature>
<organism evidence="3 4">
    <name type="scientific">Phaeoacremonium minimum (strain UCR-PA7)</name>
    <name type="common">Esca disease fungus</name>
    <name type="synonym">Togninia minima</name>
    <dbReference type="NCBI Taxonomy" id="1286976"/>
    <lineage>
        <taxon>Eukaryota</taxon>
        <taxon>Fungi</taxon>
        <taxon>Dikarya</taxon>
        <taxon>Ascomycota</taxon>
        <taxon>Pezizomycotina</taxon>
        <taxon>Sordariomycetes</taxon>
        <taxon>Sordariomycetidae</taxon>
        <taxon>Togniniales</taxon>
        <taxon>Togniniaceae</taxon>
        <taxon>Phaeoacremonium</taxon>
    </lineage>
</organism>
<dbReference type="PANTHER" id="PTHR42109:SF2">
    <property type="entry name" value="INTEGRAL MEMBRANE PROTEIN"/>
    <property type="match status" value="1"/>
</dbReference>
<dbReference type="AlphaFoldDB" id="R8BNS9"/>
<feature type="transmembrane region" description="Helical" evidence="1">
    <location>
        <begin position="142"/>
        <end position="163"/>
    </location>
</feature>
<dbReference type="GeneID" id="19323798"/>
<dbReference type="Pfam" id="PF24800">
    <property type="entry name" value="DUF7702"/>
    <property type="match status" value="1"/>
</dbReference>
<keyword evidence="1" id="KW-0472">Membrane</keyword>
<sequence length="269" mass="29357">MSQVTYRDGVAILQLIFFVAYLGCALLLCMKHGFRRSSGWVILITFSLLRVIGASFQLATIHYPSRSVYGGALICDAIGISPLTVLNLGLLARVNRFVPRKMNQKLFGILSIASLVAVSLGIHGGTKVAQSSNPFKPNSEVKAAVCIFTAIYVIAVGIFLMLLNQRSTIPGPEMRLLYCFAACAPFVVVRLAYALIADFSGDKKFNAFSGNTTIYLCMSALMEIIAVAFCVVTGLTLRKLPAEFAQDQQRSVEEGKVRQTSHSYPVEQQ</sequence>
<keyword evidence="1" id="KW-0812">Transmembrane</keyword>
<reference evidence="4" key="1">
    <citation type="journal article" date="2013" name="Genome Announc.">
        <title>Draft genome sequence of the ascomycete Phaeoacremonium aleophilum strain UCR-PA7, a causal agent of the esca disease complex in grapevines.</title>
        <authorList>
            <person name="Blanco-Ulate B."/>
            <person name="Rolshausen P."/>
            <person name="Cantu D."/>
        </authorList>
    </citation>
    <scope>NUCLEOTIDE SEQUENCE [LARGE SCALE GENOMIC DNA]</scope>
    <source>
        <strain evidence="4">UCR-PA7</strain>
    </source>
</reference>
<protein>
    <recommendedName>
        <fullName evidence="2">DUF7702 domain-containing protein</fullName>
    </recommendedName>
</protein>
<feature type="transmembrane region" description="Helical" evidence="1">
    <location>
        <begin position="106"/>
        <end position="122"/>
    </location>
</feature>
<name>R8BNS9_PHAM7</name>
<dbReference type="eggNOG" id="ENOG502SUUA">
    <property type="taxonomic scope" value="Eukaryota"/>
</dbReference>
<evidence type="ECO:0000256" key="1">
    <source>
        <dbReference type="SAM" id="Phobius"/>
    </source>
</evidence>
<accession>R8BNS9</accession>
<dbReference type="OrthoDB" id="2560628at2759"/>
<keyword evidence="4" id="KW-1185">Reference proteome</keyword>
<gene>
    <name evidence="3" type="ORF">UCRPA7_3448</name>
</gene>
<feature type="transmembrane region" description="Helical" evidence="1">
    <location>
        <begin position="12"/>
        <end position="29"/>
    </location>
</feature>
<proteinExistence type="predicted"/>
<dbReference type="Proteomes" id="UP000014074">
    <property type="component" value="Unassembled WGS sequence"/>
</dbReference>
<evidence type="ECO:0000313" key="3">
    <source>
        <dbReference type="EMBL" id="EOO01058.1"/>
    </source>
</evidence>
<dbReference type="KEGG" id="tmn:UCRPA7_3448"/>
<feature type="transmembrane region" description="Helical" evidence="1">
    <location>
        <begin position="213"/>
        <end position="237"/>
    </location>
</feature>
<dbReference type="PANTHER" id="PTHR42109">
    <property type="entry name" value="UNPLACED GENOMIC SCAFFOLD UM_SCAF_CONTIG_1.265, WHOLE GENOME SHOTGUN SEQUENCE"/>
    <property type="match status" value="1"/>
</dbReference>
<evidence type="ECO:0000259" key="2">
    <source>
        <dbReference type="Pfam" id="PF24800"/>
    </source>
</evidence>